<dbReference type="AlphaFoldDB" id="A0A7C4EP95"/>
<dbReference type="GO" id="GO:0000455">
    <property type="term" value="P:enzyme-directed rRNA pseudouridine synthesis"/>
    <property type="evidence" value="ECO:0007669"/>
    <property type="project" value="UniProtKB-ARBA"/>
</dbReference>
<dbReference type="CDD" id="cd00165">
    <property type="entry name" value="S4"/>
    <property type="match status" value="1"/>
</dbReference>
<dbReference type="PROSITE" id="PS50889">
    <property type="entry name" value="S4"/>
    <property type="match status" value="1"/>
</dbReference>
<dbReference type="PANTHER" id="PTHR21600">
    <property type="entry name" value="MITOCHONDRIAL RNA PSEUDOURIDINE SYNTHASE"/>
    <property type="match status" value="1"/>
</dbReference>
<feature type="domain" description="RNA-binding S4" evidence="6">
    <location>
        <begin position="14"/>
        <end position="82"/>
    </location>
</feature>
<gene>
    <name evidence="7" type="ORF">ENV75_00825</name>
</gene>
<evidence type="ECO:0000256" key="2">
    <source>
        <dbReference type="ARBA" id="ARBA00023235"/>
    </source>
</evidence>
<dbReference type="InterPro" id="IPR006225">
    <property type="entry name" value="PsdUridine_synth_RluC/D"/>
</dbReference>
<keyword evidence="4" id="KW-0694">RNA-binding</keyword>
<proteinExistence type="inferred from homology"/>
<evidence type="ECO:0000256" key="4">
    <source>
        <dbReference type="PROSITE-ProRule" id="PRU00182"/>
    </source>
</evidence>
<reference evidence="7" key="1">
    <citation type="journal article" date="2020" name="mSystems">
        <title>Genome- and Community-Level Interaction Insights into Carbon Utilization and Element Cycling Functions of Hydrothermarchaeota in Hydrothermal Sediment.</title>
        <authorList>
            <person name="Zhou Z."/>
            <person name="Liu Y."/>
            <person name="Xu W."/>
            <person name="Pan J."/>
            <person name="Luo Z.H."/>
            <person name="Li M."/>
        </authorList>
    </citation>
    <scope>NUCLEOTIDE SEQUENCE [LARGE SCALE GENOMIC DNA]</scope>
    <source>
        <strain evidence="7">SpSt-788</strain>
    </source>
</reference>
<keyword evidence="2 5" id="KW-0413">Isomerase</keyword>
<dbReference type="InterPro" id="IPR006224">
    <property type="entry name" value="PsdUridine_synth_RluA-like_CS"/>
</dbReference>
<dbReference type="InterPro" id="IPR006145">
    <property type="entry name" value="PsdUridine_synth_RsuA/RluA"/>
</dbReference>
<name>A0A7C4EP95_9BACT</name>
<dbReference type="Gene3D" id="3.30.2350.10">
    <property type="entry name" value="Pseudouridine synthase"/>
    <property type="match status" value="1"/>
</dbReference>
<comment type="similarity">
    <text evidence="1 5">Belongs to the pseudouridine synthase RluA family.</text>
</comment>
<dbReference type="EC" id="5.4.99.-" evidence="5"/>
<dbReference type="Pfam" id="PF01479">
    <property type="entry name" value="S4"/>
    <property type="match status" value="1"/>
</dbReference>
<dbReference type="EMBL" id="DTHO01000007">
    <property type="protein sequence ID" value="HGG98991.1"/>
    <property type="molecule type" value="Genomic_DNA"/>
</dbReference>
<dbReference type="InterPro" id="IPR020103">
    <property type="entry name" value="PsdUridine_synth_cat_dom_sf"/>
</dbReference>
<dbReference type="CDD" id="cd02869">
    <property type="entry name" value="PseudoU_synth_RluA_like"/>
    <property type="match status" value="1"/>
</dbReference>
<comment type="function">
    <text evidence="5">Responsible for synthesis of pseudouridine from uracil.</text>
</comment>
<dbReference type="SUPFAM" id="SSF55120">
    <property type="entry name" value="Pseudouridine synthase"/>
    <property type="match status" value="1"/>
</dbReference>
<dbReference type="GO" id="GO:0120159">
    <property type="term" value="F:rRNA pseudouridine synthase activity"/>
    <property type="evidence" value="ECO:0007669"/>
    <property type="project" value="UniProtKB-ARBA"/>
</dbReference>
<dbReference type="Pfam" id="PF00849">
    <property type="entry name" value="PseudoU_synth_2"/>
    <property type="match status" value="1"/>
</dbReference>
<comment type="caution">
    <text evidence="7">The sequence shown here is derived from an EMBL/GenBank/DDBJ whole genome shotgun (WGS) entry which is preliminary data.</text>
</comment>
<dbReference type="Gene3D" id="3.10.290.10">
    <property type="entry name" value="RNA-binding S4 domain"/>
    <property type="match status" value="1"/>
</dbReference>
<sequence>MNLLFRVEKADEGKRLDIFLSDKLKISRAKIQEAIQKKLIKVNNSVKSKSYRLKAGDAVNVLNDFLYLSKTKQEVLIPQNIPVEILYRDDYLVALSKPAGMVVYPCAGHPDRTLMNALAYHIKKLANIGGPLRPGVVHRLDKDTSGVIVIALDDRAYYKLVEAFKKREVKKEYIALVYGELKGSGEIVLPIGRALHERKKMSTKSKKSKEAVTKWEVIKNFEDFTLVRVKIITGRTHQIRVHFSSIGHPVLGDKIYGRKTYIELDRKKIPVSRQMLHAHRIELKHPITGKPLQFEASLPSDIKEILKILEKNNESGQ</sequence>
<evidence type="ECO:0000256" key="5">
    <source>
        <dbReference type="RuleBase" id="RU362028"/>
    </source>
</evidence>
<evidence type="ECO:0000256" key="1">
    <source>
        <dbReference type="ARBA" id="ARBA00010876"/>
    </source>
</evidence>
<dbReference type="SUPFAM" id="SSF55174">
    <property type="entry name" value="Alpha-L RNA-binding motif"/>
    <property type="match status" value="1"/>
</dbReference>
<dbReference type="InterPro" id="IPR050188">
    <property type="entry name" value="RluA_PseudoU_synthase"/>
</dbReference>
<evidence type="ECO:0000313" key="7">
    <source>
        <dbReference type="EMBL" id="HGG98991.1"/>
    </source>
</evidence>
<dbReference type="PROSITE" id="PS01129">
    <property type="entry name" value="PSI_RLU"/>
    <property type="match status" value="1"/>
</dbReference>
<protein>
    <recommendedName>
        <fullName evidence="5">Pseudouridine synthase</fullName>
        <ecNumber evidence="5">5.4.99.-</ecNumber>
    </recommendedName>
</protein>
<dbReference type="InterPro" id="IPR002942">
    <property type="entry name" value="S4_RNA-bd"/>
</dbReference>
<dbReference type="SMART" id="SM00363">
    <property type="entry name" value="S4"/>
    <property type="match status" value="1"/>
</dbReference>
<dbReference type="PANTHER" id="PTHR21600:SF44">
    <property type="entry name" value="RIBOSOMAL LARGE SUBUNIT PSEUDOURIDINE SYNTHASE D"/>
    <property type="match status" value="1"/>
</dbReference>
<organism evidence="7">
    <name type="scientific">Thermodesulfovibrio aggregans</name>
    <dbReference type="NCBI Taxonomy" id="86166"/>
    <lineage>
        <taxon>Bacteria</taxon>
        <taxon>Pseudomonadati</taxon>
        <taxon>Nitrospirota</taxon>
        <taxon>Thermodesulfovibrionia</taxon>
        <taxon>Thermodesulfovibrionales</taxon>
        <taxon>Thermodesulfovibrionaceae</taxon>
        <taxon>Thermodesulfovibrio</taxon>
    </lineage>
</organism>
<evidence type="ECO:0000256" key="3">
    <source>
        <dbReference type="PIRSR" id="PIRSR606225-1"/>
    </source>
</evidence>
<feature type="active site" evidence="3">
    <location>
        <position position="141"/>
    </location>
</feature>
<dbReference type="InterPro" id="IPR036986">
    <property type="entry name" value="S4_RNA-bd_sf"/>
</dbReference>
<accession>A0A7C4EP95</accession>
<comment type="catalytic activity">
    <reaction evidence="5">
        <text>a uridine in RNA = a pseudouridine in RNA</text>
        <dbReference type="Rhea" id="RHEA:48348"/>
        <dbReference type="Rhea" id="RHEA-COMP:12068"/>
        <dbReference type="Rhea" id="RHEA-COMP:12069"/>
        <dbReference type="ChEBI" id="CHEBI:65314"/>
        <dbReference type="ChEBI" id="CHEBI:65315"/>
    </reaction>
</comment>
<dbReference type="GO" id="GO:0003723">
    <property type="term" value="F:RNA binding"/>
    <property type="evidence" value="ECO:0007669"/>
    <property type="project" value="UniProtKB-KW"/>
</dbReference>
<evidence type="ECO:0000259" key="6">
    <source>
        <dbReference type="SMART" id="SM00363"/>
    </source>
</evidence>
<dbReference type="NCBIfam" id="TIGR00005">
    <property type="entry name" value="rluA_subfam"/>
    <property type="match status" value="1"/>
</dbReference>